<dbReference type="AlphaFoldDB" id="A0A6P2GUH1"/>
<protein>
    <submittedName>
        <fullName evidence="1">Uncharacterized protein</fullName>
    </submittedName>
</protein>
<name>A0A6P2GUH1_BURL3</name>
<sequence length="116" mass="12855">MRAWGRPVNRDGSYGPWTAVETDSSGLNDAFYITALAQCIKLNLGESPVYANAGIPQYTTIMTQTFPDFYMSRIQQQYAQYFASLTITRVPGTLPPQYNVRAVTHSGAIISQNIPT</sequence>
<gene>
    <name evidence="1" type="ORF">BLA6863_00143</name>
</gene>
<dbReference type="RefSeq" id="WP_174936631.1">
    <property type="nucleotide sequence ID" value="NZ_CABVPY010000001.1"/>
</dbReference>
<proteinExistence type="predicted"/>
<reference evidence="1 2" key="1">
    <citation type="submission" date="2019-09" db="EMBL/GenBank/DDBJ databases">
        <authorList>
            <person name="Depoorter E."/>
        </authorList>
    </citation>
    <scope>NUCLEOTIDE SEQUENCE [LARGE SCALE GENOMIC DNA]</scope>
    <source>
        <strain evidence="1">LMG 6863</strain>
    </source>
</reference>
<organism evidence="1 2">
    <name type="scientific">Burkholderia lata (strain ATCC 17760 / DSM 23089 / LMG 22485 / NCIMB 9086 / R18194 / 383)</name>
    <dbReference type="NCBI Taxonomy" id="482957"/>
    <lineage>
        <taxon>Bacteria</taxon>
        <taxon>Pseudomonadati</taxon>
        <taxon>Pseudomonadota</taxon>
        <taxon>Betaproteobacteria</taxon>
        <taxon>Burkholderiales</taxon>
        <taxon>Burkholderiaceae</taxon>
        <taxon>Burkholderia</taxon>
        <taxon>Burkholderia cepacia complex</taxon>
    </lineage>
</organism>
<accession>A0A6P2GUH1</accession>
<dbReference type="EMBL" id="CABVPY010000001">
    <property type="protein sequence ID" value="VWB06972.1"/>
    <property type="molecule type" value="Genomic_DNA"/>
</dbReference>
<dbReference type="Proteomes" id="UP000494170">
    <property type="component" value="Unassembled WGS sequence"/>
</dbReference>
<evidence type="ECO:0000313" key="2">
    <source>
        <dbReference type="Proteomes" id="UP000494170"/>
    </source>
</evidence>
<evidence type="ECO:0000313" key="1">
    <source>
        <dbReference type="EMBL" id="VWB06972.1"/>
    </source>
</evidence>